<feature type="compositionally biased region" description="Polar residues" evidence="1">
    <location>
        <begin position="471"/>
        <end position="482"/>
    </location>
</feature>
<feature type="compositionally biased region" description="Basic and acidic residues" evidence="1">
    <location>
        <begin position="407"/>
        <end position="418"/>
    </location>
</feature>
<gene>
    <name evidence="3" type="ORF">MCHLO_17087</name>
</gene>
<dbReference type="EMBL" id="DF849972">
    <property type="protein sequence ID" value="GAT61017.1"/>
    <property type="molecule type" value="Genomic_DNA"/>
</dbReference>
<feature type="region of interest" description="Disordered" evidence="1">
    <location>
        <begin position="387"/>
        <end position="449"/>
    </location>
</feature>
<keyword evidence="2" id="KW-0812">Transmembrane</keyword>
<proteinExistence type="predicted"/>
<keyword evidence="2" id="KW-1133">Transmembrane helix</keyword>
<feature type="transmembrane region" description="Helical" evidence="2">
    <location>
        <begin position="210"/>
        <end position="230"/>
    </location>
</feature>
<evidence type="ECO:0000313" key="3">
    <source>
        <dbReference type="EMBL" id="GAT61017.1"/>
    </source>
</evidence>
<evidence type="ECO:0008006" key="5">
    <source>
        <dbReference type="Google" id="ProtNLM"/>
    </source>
</evidence>
<evidence type="ECO:0000256" key="1">
    <source>
        <dbReference type="SAM" id="MobiDB-lite"/>
    </source>
</evidence>
<feature type="transmembrane region" description="Helical" evidence="2">
    <location>
        <begin position="24"/>
        <end position="44"/>
    </location>
</feature>
<feature type="region of interest" description="Disordered" evidence="1">
    <location>
        <begin position="716"/>
        <end position="742"/>
    </location>
</feature>
<organism evidence="3 4">
    <name type="scientific">Mycena chlorophos</name>
    <name type="common">Agaric fungus</name>
    <name type="synonym">Agaricus chlorophos</name>
    <dbReference type="NCBI Taxonomy" id="658473"/>
    <lineage>
        <taxon>Eukaryota</taxon>
        <taxon>Fungi</taxon>
        <taxon>Dikarya</taxon>
        <taxon>Basidiomycota</taxon>
        <taxon>Agaricomycotina</taxon>
        <taxon>Agaricomycetes</taxon>
        <taxon>Agaricomycetidae</taxon>
        <taxon>Agaricales</taxon>
        <taxon>Marasmiineae</taxon>
        <taxon>Mycenaceae</taxon>
        <taxon>Mycena</taxon>
    </lineage>
</organism>
<feature type="region of interest" description="Disordered" evidence="1">
    <location>
        <begin position="338"/>
        <end position="358"/>
    </location>
</feature>
<name>A0ABQ0MCP9_MYCCL</name>
<feature type="transmembrane region" description="Helical" evidence="2">
    <location>
        <begin position="242"/>
        <end position="262"/>
    </location>
</feature>
<dbReference type="Proteomes" id="UP000815677">
    <property type="component" value="Unassembled WGS sequence"/>
</dbReference>
<reference evidence="3" key="1">
    <citation type="submission" date="2014-09" db="EMBL/GenBank/DDBJ databases">
        <title>Genome sequence of the luminous mushroom Mycena chlorophos for searching fungal bioluminescence genes.</title>
        <authorList>
            <person name="Tanaka Y."/>
            <person name="Kasuga D."/>
            <person name="Oba Y."/>
            <person name="Hase S."/>
            <person name="Sato K."/>
            <person name="Oba Y."/>
            <person name="Sakakibara Y."/>
        </authorList>
    </citation>
    <scope>NUCLEOTIDE SEQUENCE</scope>
</reference>
<evidence type="ECO:0000313" key="4">
    <source>
        <dbReference type="Proteomes" id="UP000815677"/>
    </source>
</evidence>
<feature type="transmembrane region" description="Helical" evidence="2">
    <location>
        <begin position="51"/>
        <end position="72"/>
    </location>
</feature>
<keyword evidence="2" id="KW-0472">Membrane</keyword>
<evidence type="ECO:0000256" key="2">
    <source>
        <dbReference type="SAM" id="Phobius"/>
    </source>
</evidence>
<protein>
    <recommendedName>
        <fullName evidence="5">TRP C-terminal domain-containing protein</fullName>
    </recommendedName>
</protein>
<feature type="region of interest" description="Disordered" evidence="1">
    <location>
        <begin position="471"/>
        <end position="514"/>
    </location>
</feature>
<accession>A0ABQ0MCP9</accession>
<feature type="compositionally biased region" description="Low complexity" evidence="1">
    <location>
        <begin position="722"/>
        <end position="738"/>
    </location>
</feature>
<feature type="transmembrane region" description="Helical" evidence="2">
    <location>
        <begin position="177"/>
        <end position="198"/>
    </location>
</feature>
<feature type="region of interest" description="Disordered" evidence="1">
    <location>
        <begin position="762"/>
        <end position="819"/>
    </location>
</feature>
<keyword evidence="4" id="KW-1185">Reference proteome</keyword>
<feature type="transmembrane region" description="Helical" evidence="2">
    <location>
        <begin position="143"/>
        <end position="165"/>
    </location>
</feature>
<sequence length="819" mass="87520">MSSVQVTGFSLTDTPVLEYFLSDIPLFCLGITALALFTFFVFMGRLNLAASYLYASSLFAFGGAIFDISQILERGIDATNENAALGTVTGLIDAREVAFALAFGTRYLYLWAFVAQRPRHEPRSVIGDALHSASWLRWGVPGLLLKFGLLGAVLAIPILQILWRIDTGNSPVYTTESALQIGVSILLLAKLLLNLFLSTVCPWWRPFVPYIVPVLALLVNAGLGTGNVLFFKFTETTLGRFLQAVATYMLLLNMLLVTFYNVPPPDPAEGGRKTRMRSSFFTRLPKSIDMFAALASPTKNQEISSPAMFEIVQRPFAPAYGRSDSRESRISRIGSWILTPKRKAPRPPSGEQKLWDNGDAELGLGSQARADSPSSAEDVLVLSPRVQILEDKRPAPESSRSPVAEKSPMKETLADEKSPTPLAVDTTRPPEPPASATLEITTPSTDTRPHTGVSFSSYYGMATASRLTLPSSLTRGQGTRGTDSPIYGLDGIIPPPAPESPILSSQPNPDPDSSFLRPVSSAMSTMTALQRTSGNSFDELLRQQTELDKSIAALRLFSSSSGDTLDPSPVEVLTRESKVTEPRSISMSSAKSKGSEFSLSVFPDPPLVNRASELPETLMGDIPFPRRMQSRVAVPTSATSDLLGGGLTPAHGRFDSGATAYEITSFIGDLTIPGLNPGHSSDQSESDIETPVITTAQPSLRPLFLSSTSPAITSLPSNPAVGLSNNNNGSPTGTSGSSVAPSHEYPILRPLLLGSTVPSVPSPLSAGARRTPGGSFGRKASSASATRRPTISGPKQVEDDDAEQAAAAFVSPRPAPVHK</sequence>